<dbReference type="Pfam" id="PF12770">
    <property type="entry name" value="CHAT"/>
    <property type="match status" value="1"/>
</dbReference>
<evidence type="ECO:0000313" key="2">
    <source>
        <dbReference type="EMBL" id="MFE4106468.1"/>
    </source>
</evidence>
<evidence type="ECO:0000313" key="3">
    <source>
        <dbReference type="Proteomes" id="UP001600165"/>
    </source>
</evidence>
<sequence length="923" mass="101959">MTRALDRQWRRQKRWFKWLRFGGLLFLSLVLSSLSAWLSPAIATPPAAFASVPSGPLLRTEGWVAETQTDAQQTDLLQDGQRLYENGELEAAATMLQQAVETYQSAGDRLRQAAALANLALVYGQQGNWDLANQTIAASQTTIGSVATGDRQMRSVQAQTLDIQGRLHYAQGQQQAAYETWQQTAQLYQQLGDQTRWVRSLIRQAKALQAQGFYLRSVTEILQPLTAALQQQPDSLSKVTSLHTLGEALVVAGDLSSARQTVNQAIRLAEQLAADSRTEPSQQPALQQAIAAARLTLGNILKFTDTTAALNEYAQVVRLADPANQVRAKLNLLSLFIEQNRFADAPAVVADLQTQLATLPPNQDTLESQIHFVYDLLAWKAATRSSQPSDELLFDQLAIARDQAIKLNHKRSIAYVTGAFGQAYTLNQDFEQARTATEAALFLAKSINAKDITYRWYDQLGEILEQQRDRSGAIAAYSGAVETLKALRADLANVNPDVQFSFKENIEPIHRKLVSLLLDADSSDGNNLDQARRVIESLRVEELNDYLRAACLDRQEVDLEEIASNQQVAVVYPIILEKQLAIITSLPRPGTGTKQVATTANQANFKLYRQDIAATQIQAQFRQLRQAFSNRVSLGFREAATTAYDLLIRPMELDLASANVQTLVFVLDGAMRSVPMAALLDSQTNEYLIEKYSIALTPGIELFAPRPLQSQQLSVLAFGLSEGITVSLPDGGSERFSDLPNVETELQEIKTYIPNTQAFINEAFTPTAFAKAVESSSAPILHLATHGQFSSENRNTFIVARSQEPIFSEKFTTILQSNELNRSGDIELLVLSACETAAGDERAALGLAGLAVRAGARSTLASLWQVDDVATSLLMGRFYESLSTRQVTKAEALRQAQLAILENPRFRRHPYYWAPFVLIGNWL</sequence>
<dbReference type="InterPro" id="IPR011990">
    <property type="entry name" value="TPR-like_helical_dom_sf"/>
</dbReference>
<dbReference type="PANTHER" id="PTHR10098:SF112">
    <property type="entry name" value="SLR0380 PROTEIN"/>
    <property type="match status" value="1"/>
</dbReference>
<protein>
    <submittedName>
        <fullName evidence="2">CHAT domain-containing protein</fullName>
    </submittedName>
</protein>
<organism evidence="2 3">
    <name type="scientific">Almyronema epifaneia S1</name>
    <dbReference type="NCBI Taxonomy" id="2991925"/>
    <lineage>
        <taxon>Bacteria</taxon>
        <taxon>Bacillati</taxon>
        <taxon>Cyanobacteriota</taxon>
        <taxon>Cyanophyceae</taxon>
        <taxon>Nodosilineales</taxon>
        <taxon>Nodosilineaceae</taxon>
        <taxon>Almyronema</taxon>
        <taxon>Almyronema epifaneia</taxon>
    </lineage>
</organism>
<dbReference type="SUPFAM" id="SSF48452">
    <property type="entry name" value="TPR-like"/>
    <property type="match status" value="2"/>
</dbReference>
<accession>A0ABW6IE74</accession>
<dbReference type="Proteomes" id="UP001600165">
    <property type="component" value="Unassembled WGS sequence"/>
</dbReference>
<dbReference type="RefSeq" id="WP_377964257.1">
    <property type="nucleotide sequence ID" value="NZ_JBHZOL010000066.1"/>
</dbReference>
<feature type="domain" description="CHAT" evidence="1">
    <location>
        <begin position="638"/>
        <end position="921"/>
    </location>
</feature>
<evidence type="ECO:0000259" key="1">
    <source>
        <dbReference type="Pfam" id="PF12770"/>
    </source>
</evidence>
<keyword evidence="3" id="KW-1185">Reference proteome</keyword>
<comment type="caution">
    <text evidence="2">The sequence shown here is derived from an EMBL/GenBank/DDBJ whole genome shotgun (WGS) entry which is preliminary data.</text>
</comment>
<dbReference type="PANTHER" id="PTHR10098">
    <property type="entry name" value="RAPSYN-RELATED"/>
    <property type="match status" value="1"/>
</dbReference>
<proteinExistence type="predicted"/>
<dbReference type="Gene3D" id="1.25.40.10">
    <property type="entry name" value="Tetratricopeptide repeat domain"/>
    <property type="match status" value="3"/>
</dbReference>
<reference evidence="2 3" key="1">
    <citation type="submission" date="2024-10" db="EMBL/GenBank/DDBJ databases">
        <authorList>
            <person name="Ratan Roy A."/>
            <person name="Morales Sandoval P.H."/>
            <person name="De Los Santos Villalobos S."/>
            <person name="Chakraborty S."/>
            <person name="Mukherjee J."/>
        </authorList>
    </citation>
    <scope>NUCLEOTIDE SEQUENCE [LARGE SCALE GENOMIC DNA]</scope>
    <source>
        <strain evidence="2 3">S1</strain>
    </source>
</reference>
<gene>
    <name evidence="2" type="ORF">ACFVKH_09285</name>
</gene>
<dbReference type="InterPro" id="IPR024983">
    <property type="entry name" value="CHAT_dom"/>
</dbReference>
<dbReference type="InterPro" id="IPR019734">
    <property type="entry name" value="TPR_rpt"/>
</dbReference>
<name>A0ABW6IE74_9CYAN</name>
<dbReference type="EMBL" id="JBHZOL010000066">
    <property type="protein sequence ID" value="MFE4106468.1"/>
    <property type="molecule type" value="Genomic_DNA"/>
</dbReference>
<dbReference type="SMART" id="SM00028">
    <property type="entry name" value="TPR"/>
    <property type="match status" value="5"/>
</dbReference>